<accession>A0ABR9JY90</accession>
<dbReference type="Gene3D" id="3.20.20.140">
    <property type="entry name" value="Metal-dependent hydrolases"/>
    <property type="match status" value="1"/>
</dbReference>
<dbReference type="InterPro" id="IPR011059">
    <property type="entry name" value="Metal-dep_hydrolase_composite"/>
</dbReference>
<dbReference type="Gene3D" id="2.30.40.10">
    <property type="entry name" value="Urease, subunit C, domain 1"/>
    <property type="match status" value="1"/>
</dbReference>
<dbReference type="Proteomes" id="UP000627838">
    <property type="component" value="Unassembled WGS sequence"/>
</dbReference>
<evidence type="ECO:0000313" key="2">
    <source>
        <dbReference type="EMBL" id="MBE1535549.1"/>
    </source>
</evidence>
<gene>
    <name evidence="2" type="ORF">H4W34_005382</name>
</gene>
<dbReference type="SUPFAM" id="SSF51338">
    <property type="entry name" value="Composite domain of metallo-dependent hydrolases"/>
    <property type="match status" value="1"/>
</dbReference>
<evidence type="ECO:0000259" key="1">
    <source>
        <dbReference type="Pfam" id="PF07969"/>
    </source>
</evidence>
<dbReference type="InterPro" id="IPR013108">
    <property type="entry name" value="Amidohydro_3"/>
</dbReference>
<dbReference type="EMBL" id="JADBDZ010000001">
    <property type="protein sequence ID" value="MBE1535549.1"/>
    <property type="molecule type" value="Genomic_DNA"/>
</dbReference>
<dbReference type="SUPFAM" id="SSF51556">
    <property type="entry name" value="Metallo-dependent hydrolases"/>
    <property type="match status" value="1"/>
</dbReference>
<dbReference type="InterPro" id="IPR032466">
    <property type="entry name" value="Metal_Hydrolase"/>
</dbReference>
<organism evidence="2 3">
    <name type="scientific">Actinomadura algeriensis</name>
    <dbReference type="NCBI Taxonomy" id="1679523"/>
    <lineage>
        <taxon>Bacteria</taxon>
        <taxon>Bacillati</taxon>
        <taxon>Actinomycetota</taxon>
        <taxon>Actinomycetes</taxon>
        <taxon>Streptosporangiales</taxon>
        <taxon>Thermomonosporaceae</taxon>
        <taxon>Actinomadura</taxon>
    </lineage>
</organism>
<reference evidence="2 3" key="1">
    <citation type="submission" date="2020-10" db="EMBL/GenBank/DDBJ databases">
        <title>Sequencing the genomes of 1000 actinobacteria strains.</title>
        <authorList>
            <person name="Klenk H.-P."/>
        </authorList>
    </citation>
    <scope>NUCLEOTIDE SEQUENCE [LARGE SCALE GENOMIC DNA]</scope>
    <source>
        <strain evidence="2 3">DSM 46744</strain>
    </source>
</reference>
<evidence type="ECO:0000313" key="3">
    <source>
        <dbReference type="Proteomes" id="UP000627838"/>
    </source>
</evidence>
<protein>
    <submittedName>
        <fullName evidence="2">Amidohydrolase YtcJ</fullName>
    </submittedName>
</protein>
<keyword evidence="3" id="KW-1185">Reference proteome</keyword>
<dbReference type="PANTHER" id="PTHR22642:SF2">
    <property type="entry name" value="PROTEIN LONG AFTER FAR-RED 3"/>
    <property type="match status" value="1"/>
</dbReference>
<dbReference type="RefSeq" id="WP_192761731.1">
    <property type="nucleotide sequence ID" value="NZ_JADBDZ010000001.1"/>
</dbReference>
<sequence length="463" mass="48431">MNGRLLLRDAEVDGRARADVRVEDGRVTEIEAGLARRSGERVVECGGGALLRGLCDHHLHLHAMAADERSVRCGPPHVTTRDGLAAALRGAAADEHGWIRGTGYAEGVAGHLDAAGLDGLRGDRPVRLQHRSGALWTLNSAAVRAAGLAAGDHPGIERDATGAPTGRLWRADGWLRERLPPAPPADLAGIGRRLLRMGVTAVTDATPDLDGTALASIGAAVRDGALPQRVHLLGVPLEGPPEPPHRRITTGPYKIVLADSGLPALDDLVARIRRAHAAKRAVAVHCVTREALFLLLAAFDETGARPGDRIEHAALVPPESAAVLAARGLRVVTQPGFIADRGDDYLRDVPAEDRPDLYRCARLAAAGVPVGLSSDAPYGPVDPWAVMDAAVRRRTRSGAVLGADEALAPAAALRAYLAPPGDPGGPPRRVRMGAPADLVLLHAPLREALAGLSSGGVREVWPG</sequence>
<comment type="caution">
    <text evidence="2">The sequence shown here is derived from an EMBL/GenBank/DDBJ whole genome shotgun (WGS) entry which is preliminary data.</text>
</comment>
<name>A0ABR9JY90_9ACTN</name>
<dbReference type="Gene3D" id="3.10.310.70">
    <property type="match status" value="1"/>
</dbReference>
<dbReference type="PANTHER" id="PTHR22642">
    <property type="entry name" value="IMIDAZOLONEPROPIONASE"/>
    <property type="match status" value="1"/>
</dbReference>
<proteinExistence type="predicted"/>
<feature type="domain" description="Amidohydrolase 3" evidence="1">
    <location>
        <begin position="41"/>
        <end position="442"/>
    </location>
</feature>
<dbReference type="Pfam" id="PF07969">
    <property type="entry name" value="Amidohydro_3"/>
    <property type="match status" value="1"/>
</dbReference>